<proteinExistence type="predicted"/>
<dbReference type="AlphaFoldDB" id="A0A811YWL6"/>
<comment type="caution">
    <text evidence="1">The sequence shown here is derived from an EMBL/GenBank/DDBJ whole genome shotgun (WGS) entry which is preliminary data.</text>
</comment>
<dbReference type="EMBL" id="CAJHUB010000754">
    <property type="protein sequence ID" value="CAD7682063.1"/>
    <property type="molecule type" value="Genomic_DNA"/>
</dbReference>
<gene>
    <name evidence="1" type="ORF">NYPRO_LOCUS14855</name>
</gene>
<evidence type="ECO:0000313" key="1">
    <source>
        <dbReference type="EMBL" id="CAD7682063.1"/>
    </source>
</evidence>
<reference evidence="1" key="1">
    <citation type="submission" date="2020-12" db="EMBL/GenBank/DDBJ databases">
        <authorList>
            <consortium name="Molecular Ecology Group"/>
        </authorList>
    </citation>
    <scope>NUCLEOTIDE SEQUENCE</scope>
    <source>
        <strain evidence="1">TBG_1078</strain>
    </source>
</reference>
<organism evidence="1 2">
    <name type="scientific">Nyctereutes procyonoides</name>
    <name type="common">Raccoon dog</name>
    <name type="synonym">Canis procyonoides</name>
    <dbReference type="NCBI Taxonomy" id="34880"/>
    <lineage>
        <taxon>Eukaryota</taxon>
        <taxon>Metazoa</taxon>
        <taxon>Chordata</taxon>
        <taxon>Craniata</taxon>
        <taxon>Vertebrata</taxon>
        <taxon>Euteleostomi</taxon>
        <taxon>Mammalia</taxon>
        <taxon>Eutheria</taxon>
        <taxon>Laurasiatheria</taxon>
        <taxon>Carnivora</taxon>
        <taxon>Caniformia</taxon>
        <taxon>Canidae</taxon>
        <taxon>Nyctereutes</taxon>
    </lineage>
</organism>
<keyword evidence="2" id="KW-1185">Reference proteome</keyword>
<name>A0A811YWL6_NYCPR</name>
<sequence length="54" mass="6485">MVLGTWSLLLPLPVMIPCKRLFEYILFYKDEMMFQIEQGTKQWSKVTLTDPWAF</sequence>
<protein>
    <submittedName>
        <fullName evidence="1">(raccoon dog) hypothetical protein</fullName>
    </submittedName>
</protein>
<dbReference type="Proteomes" id="UP000645828">
    <property type="component" value="Unassembled WGS sequence"/>
</dbReference>
<accession>A0A811YWL6</accession>
<evidence type="ECO:0000313" key="2">
    <source>
        <dbReference type="Proteomes" id="UP000645828"/>
    </source>
</evidence>